<feature type="transmembrane region" description="Helical" evidence="8">
    <location>
        <begin position="12"/>
        <end position="37"/>
    </location>
</feature>
<protein>
    <submittedName>
        <fullName evidence="9">Exosortase</fullName>
    </submittedName>
</protein>
<evidence type="ECO:0000256" key="7">
    <source>
        <dbReference type="ARBA" id="ARBA00023136"/>
    </source>
</evidence>
<feature type="transmembrane region" description="Helical" evidence="8">
    <location>
        <begin position="88"/>
        <end position="114"/>
    </location>
</feature>
<keyword evidence="4 8" id="KW-0812">Transmembrane</keyword>
<sequence>MRTESNALAPRKTIAGVGVSLGYAVMVAIGFMAFTAWNHSHWWLLKDDYVFGWLVPFFAGYVIYERWPQVVAAATKSRVPEDSGRGMLMRIGAWLSVLGGTAFFLFGSLTLAAAGASYPASLALSLGTAGMALGLITLTAYSEGADGWAVARLFVFPALVWLVSAPMISLIENALSLFLLGKITSVVFFVFESLGMAIEQQGHVLVLPTGEVGVAEACSGIRSLMGCLFAGSFLGAMCFEQLWKKITLLVAATAFALVMNLVRSLFLTGWAYQYGPQAIEGRFHDWTGFGVIGVTTIGLLGLTQVLNWKVSFRSAK</sequence>
<keyword evidence="6 8" id="KW-1133">Transmembrane helix</keyword>
<evidence type="ECO:0000256" key="6">
    <source>
        <dbReference type="ARBA" id="ARBA00022989"/>
    </source>
</evidence>
<evidence type="ECO:0000256" key="1">
    <source>
        <dbReference type="ARBA" id="ARBA00004651"/>
    </source>
</evidence>
<feature type="transmembrane region" description="Helical" evidence="8">
    <location>
        <begin position="49"/>
        <end position="67"/>
    </location>
</feature>
<dbReference type="EMBL" id="CP023344">
    <property type="protein sequence ID" value="ATC63391.1"/>
    <property type="molecule type" value="Genomic_DNA"/>
</dbReference>
<dbReference type="NCBIfam" id="TIGR04178">
    <property type="entry name" value="exo_archaeo"/>
    <property type="match status" value="1"/>
</dbReference>
<feature type="transmembrane region" description="Helical" evidence="8">
    <location>
        <begin position="153"/>
        <end position="171"/>
    </location>
</feature>
<dbReference type="GO" id="GO:0008233">
    <property type="term" value="F:peptidase activity"/>
    <property type="evidence" value="ECO:0007669"/>
    <property type="project" value="UniProtKB-KW"/>
</dbReference>
<evidence type="ECO:0000313" key="9">
    <source>
        <dbReference type="EMBL" id="ATC63391.1"/>
    </source>
</evidence>
<gene>
    <name evidence="9" type="ORF">CMV30_05165</name>
</gene>
<dbReference type="AlphaFoldDB" id="A0A290QGD8"/>
<evidence type="ECO:0000256" key="2">
    <source>
        <dbReference type="ARBA" id="ARBA00022475"/>
    </source>
</evidence>
<feature type="transmembrane region" description="Helical" evidence="8">
    <location>
        <begin position="286"/>
        <end position="306"/>
    </location>
</feature>
<evidence type="ECO:0000313" key="10">
    <source>
        <dbReference type="Proteomes" id="UP000217265"/>
    </source>
</evidence>
<dbReference type="OrthoDB" id="181186at2"/>
<feature type="transmembrane region" description="Helical" evidence="8">
    <location>
        <begin position="120"/>
        <end position="141"/>
    </location>
</feature>
<evidence type="ECO:0000256" key="3">
    <source>
        <dbReference type="ARBA" id="ARBA00022670"/>
    </source>
</evidence>
<evidence type="ECO:0000256" key="8">
    <source>
        <dbReference type="SAM" id="Phobius"/>
    </source>
</evidence>
<keyword evidence="5" id="KW-0378">Hydrolase</keyword>
<organism evidence="9 10">
    <name type="scientific">Nibricoccus aquaticus</name>
    <dbReference type="NCBI Taxonomy" id="2576891"/>
    <lineage>
        <taxon>Bacteria</taxon>
        <taxon>Pseudomonadati</taxon>
        <taxon>Verrucomicrobiota</taxon>
        <taxon>Opitutia</taxon>
        <taxon>Opitutales</taxon>
        <taxon>Opitutaceae</taxon>
        <taxon>Nibricoccus</taxon>
    </lineage>
</organism>
<dbReference type="Pfam" id="PF09721">
    <property type="entry name" value="Exosortase_EpsH"/>
    <property type="match status" value="1"/>
</dbReference>
<reference evidence="9 10" key="1">
    <citation type="submission" date="2017-09" db="EMBL/GenBank/DDBJ databases">
        <title>Complete genome sequence of Verrucomicrobial strain HZ-65, isolated from freshwater.</title>
        <authorList>
            <person name="Choi A."/>
        </authorList>
    </citation>
    <scope>NUCLEOTIDE SEQUENCE [LARGE SCALE GENOMIC DNA]</scope>
    <source>
        <strain evidence="9 10">HZ-65</strain>
    </source>
</reference>
<dbReference type="KEGG" id="vbh:CMV30_05165"/>
<dbReference type="InterPro" id="IPR019127">
    <property type="entry name" value="Exosortase"/>
</dbReference>
<dbReference type="RefSeq" id="WP_096055023.1">
    <property type="nucleotide sequence ID" value="NZ_CP023344.1"/>
</dbReference>
<feature type="transmembrane region" description="Helical" evidence="8">
    <location>
        <begin position="246"/>
        <end position="266"/>
    </location>
</feature>
<keyword evidence="3" id="KW-0645">Protease</keyword>
<dbReference type="GO" id="GO:0005886">
    <property type="term" value="C:plasma membrane"/>
    <property type="evidence" value="ECO:0007669"/>
    <property type="project" value="UniProtKB-SubCell"/>
</dbReference>
<keyword evidence="7 8" id="KW-0472">Membrane</keyword>
<comment type="subcellular location">
    <subcellularLocation>
        <location evidence="1">Cell membrane</location>
        <topology evidence="1">Multi-pass membrane protein</topology>
    </subcellularLocation>
</comment>
<dbReference type="Proteomes" id="UP000217265">
    <property type="component" value="Chromosome"/>
</dbReference>
<name>A0A290QGD8_9BACT</name>
<accession>A0A290QGD8</accession>
<evidence type="ECO:0000256" key="4">
    <source>
        <dbReference type="ARBA" id="ARBA00022692"/>
    </source>
</evidence>
<dbReference type="InterPro" id="IPR026392">
    <property type="entry name" value="Exo/Archaeosortase_dom"/>
</dbReference>
<feature type="transmembrane region" description="Helical" evidence="8">
    <location>
        <begin position="177"/>
        <end position="198"/>
    </location>
</feature>
<proteinExistence type="predicted"/>
<evidence type="ECO:0000256" key="5">
    <source>
        <dbReference type="ARBA" id="ARBA00022801"/>
    </source>
</evidence>
<keyword evidence="2" id="KW-1003">Cell membrane</keyword>
<dbReference type="GO" id="GO:0006508">
    <property type="term" value="P:proteolysis"/>
    <property type="evidence" value="ECO:0007669"/>
    <property type="project" value="UniProtKB-KW"/>
</dbReference>
<keyword evidence="10" id="KW-1185">Reference proteome</keyword>